<comment type="caution">
    <text evidence="2">The sequence shown here is derived from an EMBL/GenBank/DDBJ whole genome shotgun (WGS) entry which is preliminary data.</text>
</comment>
<evidence type="ECO:0000313" key="1">
    <source>
        <dbReference type="EMBL" id="CAB5701585.1"/>
    </source>
</evidence>
<dbReference type="NCBIfam" id="NF033832">
    <property type="entry name" value="sce7726_fam"/>
    <property type="match status" value="1"/>
</dbReference>
<dbReference type="AlphaFoldDB" id="A0A264VV58"/>
<dbReference type="Proteomes" id="UP000216001">
    <property type="component" value="Unassembled WGS sequence"/>
</dbReference>
<accession>A0A264VV58</accession>
<proteinExistence type="predicted"/>
<dbReference type="EMBL" id="NOWC01000010">
    <property type="protein sequence ID" value="OZS74667.1"/>
    <property type="molecule type" value="Genomic_DNA"/>
</dbReference>
<gene>
    <name evidence="2" type="ORF">CHI95_10280</name>
    <name evidence="1" type="ORF">GHA_02704</name>
</gene>
<evidence type="ECO:0000313" key="3">
    <source>
        <dbReference type="Proteomes" id="UP000216001"/>
    </source>
</evidence>
<reference evidence="1" key="2">
    <citation type="submission" date="2020-05" db="EMBL/GenBank/DDBJ databases">
        <authorList>
            <person name="Delgado-Blas J."/>
        </authorList>
    </citation>
    <scope>NUCLEOTIDE SEQUENCE</scope>
    <source>
        <strain evidence="1">BB1453</strain>
    </source>
</reference>
<organism evidence="2 3">
    <name type="scientific">Providencia rettgeri</name>
    <dbReference type="NCBI Taxonomy" id="587"/>
    <lineage>
        <taxon>Bacteria</taxon>
        <taxon>Pseudomonadati</taxon>
        <taxon>Pseudomonadota</taxon>
        <taxon>Gammaproteobacteria</taxon>
        <taxon>Enterobacterales</taxon>
        <taxon>Morganellaceae</taxon>
        <taxon>Providencia</taxon>
    </lineage>
</organism>
<dbReference type="EMBL" id="CAHPSF010000007">
    <property type="protein sequence ID" value="CAB5701585.1"/>
    <property type="molecule type" value="Genomic_DNA"/>
</dbReference>
<evidence type="ECO:0000313" key="2">
    <source>
        <dbReference type="EMBL" id="OZS74667.1"/>
    </source>
</evidence>
<dbReference type="Proteomes" id="UP000834611">
    <property type="component" value="Unassembled WGS sequence"/>
</dbReference>
<protein>
    <recommendedName>
        <fullName evidence="4">Sce7726 family protein</fullName>
    </recommendedName>
</protein>
<dbReference type="RefSeq" id="WP_094961566.1">
    <property type="nucleotide sequence ID" value="NZ_ABDWLN020000023.1"/>
</dbReference>
<name>A0A264VV58_PRORE</name>
<dbReference type="InterPro" id="IPR047729">
    <property type="entry name" value="Sce7726-like"/>
</dbReference>
<sequence>MSYPSNQLRDLSSLFLRSEVSRWFKGDFKSIDVKLHRYQLYEKYKGKTYLSFVKKTYKLLLKHYPNEYVLKNEFLNQWLKKELGCNSSIIFNEFRIGNAIADLAMFNGVSKAFEIKSILDKDYRLSNQLQEYKKLFNEVYIIVPHEHLGRYIDFDNSIGVISYSNDCNAFNLERKPKVNQHVDIDTLMNVLHTKEYLKISKNYYKELPMMNSFNQFDICKELISSIENNQLNHLFIEAMKERKVNNLFFNKLNNELNQICLSLNLKKTDREDLISKLKTNTV</sequence>
<reference evidence="2 3" key="1">
    <citation type="submission" date="2017-07" db="EMBL/GenBank/DDBJ databases">
        <title>blaIMP-27 on transferable plasmids in Proteus mirabilis and Providencia rettgeri.</title>
        <authorList>
            <person name="Potter R."/>
        </authorList>
    </citation>
    <scope>NUCLEOTIDE SEQUENCE [LARGE SCALE GENOMIC DNA]</scope>
    <source>
        <strain evidence="2 3">PR1</strain>
    </source>
</reference>
<evidence type="ECO:0008006" key="4">
    <source>
        <dbReference type="Google" id="ProtNLM"/>
    </source>
</evidence>
<dbReference type="GeneID" id="92276353"/>